<evidence type="ECO:0000256" key="1">
    <source>
        <dbReference type="SAM" id="MobiDB-lite"/>
    </source>
</evidence>
<feature type="compositionally biased region" description="Polar residues" evidence="1">
    <location>
        <begin position="49"/>
        <end position="58"/>
    </location>
</feature>
<accession>E9H8I0</accession>
<dbReference type="InParanoid" id="E9H8I0"/>
<keyword evidence="3" id="KW-1185">Reference proteome</keyword>
<name>E9H8I0_DAPPU</name>
<reference evidence="2 3" key="1">
    <citation type="journal article" date="2011" name="Science">
        <title>The ecoresponsive genome of Daphnia pulex.</title>
        <authorList>
            <person name="Colbourne J.K."/>
            <person name="Pfrender M.E."/>
            <person name="Gilbert D."/>
            <person name="Thomas W.K."/>
            <person name="Tucker A."/>
            <person name="Oakley T.H."/>
            <person name="Tokishita S."/>
            <person name="Aerts A."/>
            <person name="Arnold G.J."/>
            <person name="Basu M.K."/>
            <person name="Bauer D.J."/>
            <person name="Caceres C.E."/>
            <person name="Carmel L."/>
            <person name="Casola C."/>
            <person name="Choi J.H."/>
            <person name="Detter J.C."/>
            <person name="Dong Q."/>
            <person name="Dusheyko S."/>
            <person name="Eads B.D."/>
            <person name="Frohlich T."/>
            <person name="Geiler-Samerotte K.A."/>
            <person name="Gerlach D."/>
            <person name="Hatcher P."/>
            <person name="Jogdeo S."/>
            <person name="Krijgsveld J."/>
            <person name="Kriventseva E.V."/>
            <person name="Kultz D."/>
            <person name="Laforsch C."/>
            <person name="Lindquist E."/>
            <person name="Lopez J."/>
            <person name="Manak J.R."/>
            <person name="Muller J."/>
            <person name="Pangilinan J."/>
            <person name="Patwardhan R.P."/>
            <person name="Pitluck S."/>
            <person name="Pritham E.J."/>
            <person name="Rechtsteiner A."/>
            <person name="Rho M."/>
            <person name="Rogozin I.B."/>
            <person name="Sakarya O."/>
            <person name="Salamov A."/>
            <person name="Schaack S."/>
            <person name="Shapiro H."/>
            <person name="Shiga Y."/>
            <person name="Skalitzky C."/>
            <person name="Smith Z."/>
            <person name="Souvorov A."/>
            <person name="Sung W."/>
            <person name="Tang Z."/>
            <person name="Tsuchiya D."/>
            <person name="Tu H."/>
            <person name="Vos H."/>
            <person name="Wang M."/>
            <person name="Wolf Y.I."/>
            <person name="Yamagata H."/>
            <person name="Yamada T."/>
            <person name="Ye Y."/>
            <person name="Shaw J.R."/>
            <person name="Andrews J."/>
            <person name="Crease T.J."/>
            <person name="Tang H."/>
            <person name="Lucas S.M."/>
            <person name="Robertson H.M."/>
            <person name="Bork P."/>
            <person name="Koonin E.V."/>
            <person name="Zdobnov E.M."/>
            <person name="Grigoriev I.V."/>
            <person name="Lynch M."/>
            <person name="Boore J.L."/>
        </authorList>
    </citation>
    <scope>NUCLEOTIDE SEQUENCE [LARGE SCALE GENOMIC DNA]</scope>
</reference>
<protein>
    <submittedName>
        <fullName evidence="2">Uncharacterized protein</fullName>
    </submittedName>
</protein>
<sequence length="75" mass="8002">MLCALADFTGESKTISLPNEIRINGSLSSDPFVIAEACARHFFPEEPPSNLSHSTIEASAQAARGNDPCLSTPLR</sequence>
<dbReference type="OrthoDB" id="10489831at2759"/>
<proteinExistence type="predicted"/>
<evidence type="ECO:0000313" key="2">
    <source>
        <dbReference type="EMBL" id="EFX71974.1"/>
    </source>
</evidence>
<gene>
    <name evidence="2" type="ORF">DAPPUDRAFT_255082</name>
</gene>
<dbReference type="KEGG" id="dpx:DAPPUDRAFT_255082"/>
<dbReference type="AlphaFoldDB" id="E9H8I0"/>
<evidence type="ECO:0000313" key="3">
    <source>
        <dbReference type="Proteomes" id="UP000000305"/>
    </source>
</evidence>
<feature type="region of interest" description="Disordered" evidence="1">
    <location>
        <begin position="46"/>
        <end position="75"/>
    </location>
</feature>
<dbReference type="EMBL" id="GL732604">
    <property type="protein sequence ID" value="EFX71974.1"/>
    <property type="molecule type" value="Genomic_DNA"/>
</dbReference>
<organism evidence="2 3">
    <name type="scientific">Daphnia pulex</name>
    <name type="common">Water flea</name>
    <dbReference type="NCBI Taxonomy" id="6669"/>
    <lineage>
        <taxon>Eukaryota</taxon>
        <taxon>Metazoa</taxon>
        <taxon>Ecdysozoa</taxon>
        <taxon>Arthropoda</taxon>
        <taxon>Crustacea</taxon>
        <taxon>Branchiopoda</taxon>
        <taxon>Diplostraca</taxon>
        <taxon>Cladocera</taxon>
        <taxon>Anomopoda</taxon>
        <taxon>Daphniidae</taxon>
        <taxon>Daphnia</taxon>
    </lineage>
</organism>
<dbReference type="HOGENOM" id="CLU_2673630_0_0_1"/>
<dbReference type="Proteomes" id="UP000000305">
    <property type="component" value="Unassembled WGS sequence"/>
</dbReference>